<reference evidence="1 2" key="1">
    <citation type="journal article" date="2015" name="Genome Announc.">
        <title>Expanding the biotechnology potential of lactobacilli through comparative genomics of 213 strains and associated genera.</title>
        <authorList>
            <person name="Sun Z."/>
            <person name="Harris H.M."/>
            <person name="McCann A."/>
            <person name="Guo C."/>
            <person name="Argimon S."/>
            <person name="Zhang W."/>
            <person name="Yang X."/>
            <person name="Jeffery I.B."/>
            <person name="Cooney J.C."/>
            <person name="Kagawa T.F."/>
            <person name="Liu W."/>
            <person name="Song Y."/>
            <person name="Salvetti E."/>
            <person name="Wrobel A."/>
            <person name="Rasinkangas P."/>
            <person name="Parkhill J."/>
            <person name="Rea M.C."/>
            <person name="O'Sullivan O."/>
            <person name="Ritari J."/>
            <person name="Douillard F.P."/>
            <person name="Paul Ross R."/>
            <person name="Yang R."/>
            <person name="Briner A.E."/>
            <person name="Felis G.E."/>
            <person name="de Vos W.M."/>
            <person name="Barrangou R."/>
            <person name="Klaenhammer T.R."/>
            <person name="Caufield P.W."/>
            <person name="Cui Y."/>
            <person name="Zhang H."/>
            <person name="O'Toole P.W."/>
        </authorList>
    </citation>
    <scope>NUCLEOTIDE SEQUENCE [LARGE SCALE GENOMIC DNA]</scope>
    <source>
        <strain evidence="1 2">DSM 19904</strain>
    </source>
</reference>
<comment type="caution">
    <text evidence="1">The sequence shown here is derived from an EMBL/GenBank/DDBJ whole genome shotgun (WGS) entry which is preliminary data.</text>
</comment>
<dbReference type="GeneID" id="301046793"/>
<dbReference type="Pfam" id="PF05595">
    <property type="entry name" value="DUF771"/>
    <property type="match status" value="1"/>
</dbReference>
<protein>
    <recommendedName>
        <fullName evidence="3">DUF771 domain-containing protein</fullName>
    </recommendedName>
</protein>
<dbReference type="AlphaFoldDB" id="A0A0R1L335"/>
<organism evidence="1 2">
    <name type="scientific">Lentilactobacillus sunkii DSM 19904</name>
    <dbReference type="NCBI Taxonomy" id="1423808"/>
    <lineage>
        <taxon>Bacteria</taxon>
        <taxon>Bacillati</taxon>
        <taxon>Bacillota</taxon>
        <taxon>Bacilli</taxon>
        <taxon>Lactobacillales</taxon>
        <taxon>Lactobacillaceae</taxon>
        <taxon>Lentilactobacillus</taxon>
    </lineage>
</organism>
<accession>A0A0R1L335</accession>
<dbReference type="OrthoDB" id="2187161at2"/>
<evidence type="ECO:0008006" key="3">
    <source>
        <dbReference type="Google" id="ProtNLM"/>
    </source>
</evidence>
<dbReference type="PATRIC" id="fig|1423808.3.peg.405"/>
<dbReference type="RefSeq" id="WP_008213898.1">
    <property type="nucleotide sequence ID" value="NZ_AZEA01000001.1"/>
</dbReference>
<dbReference type="EMBL" id="AZEA01000001">
    <property type="protein sequence ID" value="KRK90156.1"/>
    <property type="molecule type" value="Genomic_DNA"/>
</dbReference>
<keyword evidence="2" id="KW-1185">Reference proteome</keyword>
<gene>
    <name evidence="1" type="ORF">FD17_GL000402</name>
</gene>
<evidence type="ECO:0000313" key="1">
    <source>
        <dbReference type="EMBL" id="KRK90156.1"/>
    </source>
</evidence>
<evidence type="ECO:0000313" key="2">
    <source>
        <dbReference type="Proteomes" id="UP000051581"/>
    </source>
</evidence>
<sequence>MSQVISAKVSIQIPDNFELINKEDYQKLKRESTFGRTWNLNDLRKWCGNKSPQWLKENFLENPKYSREMQALMDDRYLVHRGSKGSPWLFKATKMQQFLEDHWSEFNW</sequence>
<name>A0A0R1L335_9LACO</name>
<dbReference type="InterPro" id="IPR008489">
    <property type="entry name" value="DUF771"/>
</dbReference>
<dbReference type="Proteomes" id="UP000051581">
    <property type="component" value="Unassembled WGS sequence"/>
</dbReference>
<proteinExistence type="predicted"/>